<dbReference type="EMBL" id="FLQU01002199">
    <property type="protein sequence ID" value="SBS95896.1"/>
    <property type="molecule type" value="Genomic_DNA"/>
</dbReference>
<evidence type="ECO:0000313" key="2">
    <source>
        <dbReference type="EMBL" id="SBS95896.1"/>
    </source>
</evidence>
<evidence type="ECO:0000256" key="1">
    <source>
        <dbReference type="SAM" id="MobiDB-lite"/>
    </source>
</evidence>
<organism evidence="2 3">
    <name type="scientific">Plasmodium ovale curtisi</name>
    <dbReference type="NCBI Taxonomy" id="864141"/>
    <lineage>
        <taxon>Eukaryota</taxon>
        <taxon>Sar</taxon>
        <taxon>Alveolata</taxon>
        <taxon>Apicomplexa</taxon>
        <taxon>Aconoidasida</taxon>
        <taxon>Haemosporida</taxon>
        <taxon>Plasmodiidae</taxon>
        <taxon>Plasmodium</taxon>
        <taxon>Plasmodium (Plasmodium)</taxon>
    </lineage>
</organism>
<accession>A0A1A8WSM8</accession>
<proteinExistence type="predicted"/>
<protein>
    <submittedName>
        <fullName evidence="2">PIR Superfamily Protein</fullName>
    </submittedName>
</protein>
<sequence length="106" mass="11627">MEQEKSEALDALQSATTQKPLQQKESVSHVIESTYDTPQIGTKVCHSVPCVSPVLLTATALYRYTPIGSWIRKLGVTNPSNISNVNGGEMDGFFGDSENYISYQPM</sequence>
<dbReference type="Proteomes" id="UP000078560">
    <property type="component" value="Unassembled WGS sequence"/>
</dbReference>
<reference evidence="3" key="1">
    <citation type="submission" date="2016-05" db="EMBL/GenBank/DDBJ databases">
        <authorList>
            <person name="Naeem Raeece"/>
        </authorList>
    </citation>
    <scope>NUCLEOTIDE SEQUENCE [LARGE SCALE GENOMIC DNA]</scope>
</reference>
<feature type="compositionally biased region" description="Polar residues" evidence="1">
    <location>
        <begin position="13"/>
        <end position="25"/>
    </location>
</feature>
<dbReference type="AlphaFoldDB" id="A0A1A8WSM8"/>
<evidence type="ECO:0000313" key="3">
    <source>
        <dbReference type="Proteomes" id="UP000078560"/>
    </source>
</evidence>
<feature type="region of interest" description="Disordered" evidence="1">
    <location>
        <begin position="1"/>
        <end position="26"/>
    </location>
</feature>
<gene>
    <name evidence="2" type="ORF">POVCU2_0099600</name>
</gene>
<name>A0A1A8WSM8_PLAOA</name>